<dbReference type="EMBL" id="JAPWDO010000005">
    <property type="protein sequence ID" value="KAJ5471789.1"/>
    <property type="molecule type" value="Genomic_DNA"/>
</dbReference>
<accession>A0A9X0BLN3</accession>
<evidence type="ECO:0000313" key="1">
    <source>
        <dbReference type="EMBL" id="KAJ5471789.1"/>
    </source>
</evidence>
<proteinExistence type="predicted"/>
<reference evidence="1" key="1">
    <citation type="submission" date="2022-12" db="EMBL/GenBank/DDBJ databases">
        <authorList>
            <person name="Petersen C."/>
        </authorList>
    </citation>
    <scope>NUCLEOTIDE SEQUENCE</scope>
    <source>
        <strain evidence="1">IBT 17660</strain>
    </source>
</reference>
<comment type="caution">
    <text evidence="1">The sequence shown here is derived from an EMBL/GenBank/DDBJ whole genome shotgun (WGS) entry which is preliminary data.</text>
</comment>
<reference evidence="1" key="2">
    <citation type="journal article" date="2023" name="IMA Fungus">
        <title>Comparative genomic study of the Penicillium genus elucidates a diverse pangenome and 15 lateral gene transfer events.</title>
        <authorList>
            <person name="Petersen C."/>
            <person name="Sorensen T."/>
            <person name="Nielsen M.R."/>
            <person name="Sondergaard T.E."/>
            <person name="Sorensen J.L."/>
            <person name="Fitzpatrick D.A."/>
            <person name="Frisvad J.C."/>
            <person name="Nielsen K.L."/>
        </authorList>
    </citation>
    <scope>NUCLEOTIDE SEQUENCE</scope>
    <source>
        <strain evidence="1">IBT 17660</strain>
    </source>
</reference>
<keyword evidence="2" id="KW-1185">Reference proteome</keyword>
<dbReference type="Proteomes" id="UP001147760">
    <property type="component" value="Unassembled WGS sequence"/>
</dbReference>
<sequence>MTRKLKGKSQYVDVEPNEGTEIRKLLGHIISNPYSPTDYCISTDEHPYLQDLQKAVTGILQNEIKNQWAGTKAIKTLRRSVNAEEFQQSLHDNLITCLRSDNAAFRSIITIRRVEDMIITVLYTYLRRIVKHLLDEIIAMKQVRQCFAVSLGLAQLPNDEARKEAISAFRNVLQDVHTKLMKLEGTICRELLHYSTLAFPRNPYMSDFDEVIPLPNRAIRAVLEESPPSSLDTAVFPDAVKNRLRDVARDFRAMLPDYIFVTGAIVANRPTDENRHIDPAIQELDDNLQRCLQLEITNRNLQDDDVFVQDVQSQMNNVQLLEMQQCAHGARRPRLSEAVEDLRKEIRENITQAQNRLSNDPTNSARDPNKIDNLMNNISGSQLANLTEERQRKVCIATQLLKGENCLASYQAEFLERDNTKRKTVIIRRVGQYPDIFRSLKSRNDYGEKLDSLLHDRGAAYLVTSTYSYLEQGNSPFHDSSGLNICGMAVAEDIPFIGSGYSGRLLQCGFEKCVARDEVLFGMVIHKITLGPLKGAFHHAVRWIMQAFSCEPHLDKAQISHEPHSTRFAARAFYGMPA</sequence>
<gene>
    <name evidence="1" type="ORF">N7530_009146</name>
</gene>
<dbReference type="OrthoDB" id="10604883at2759"/>
<protein>
    <submittedName>
        <fullName evidence="1">Uncharacterized protein</fullName>
    </submittedName>
</protein>
<name>A0A9X0BLN3_9EURO</name>
<organism evidence="1 2">
    <name type="scientific">Penicillium desertorum</name>
    <dbReference type="NCBI Taxonomy" id="1303715"/>
    <lineage>
        <taxon>Eukaryota</taxon>
        <taxon>Fungi</taxon>
        <taxon>Dikarya</taxon>
        <taxon>Ascomycota</taxon>
        <taxon>Pezizomycotina</taxon>
        <taxon>Eurotiomycetes</taxon>
        <taxon>Eurotiomycetidae</taxon>
        <taxon>Eurotiales</taxon>
        <taxon>Aspergillaceae</taxon>
        <taxon>Penicillium</taxon>
    </lineage>
</organism>
<evidence type="ECO:0000313" key="2">
    <source>
        <dbReference type="Proteomes" id="UP001147760"/>
    </source>
</evidence>
<dbReference type="AlphaFoldDB" id="A0A9X0BLN3"/>